<dbReference type="InterPro" id="IPR036942">
    <property type="entry name" value="Beta-barrel_TonB_sf"/>
</dbReference>
<evidence type="ECO:0000259" key="9">
    <source>
        <dbReference type="Pfam" id="PF07715"/>
    </source>
</evidence>
<keyword evidence="3" id="KW-1134">Transmembrane beta strand</keyword>
<evidence type="ECO:0000256" key="1">
    <source>
        <dbReference type="ARBA" id="ARBA00004571"/>
    </source>
</evidence>
<evidence type="ECO:0000256" key="2">
    <source>
        <dbReference type="ARBA" id="ARBA00022448"/>
    </source>
</evidence>
<evidence type="ECO:0000256" key="6">
    <source>
        <dbReference type="ARBA" id="ARBA00023237"/>
    </source>
</evidence>
<dbReference type="RefSeq" id="WP_115478138.1">
    <property type="nucleotide sequence ID" value="NZ_QRBF01000003.1"/>
</dbReference>
<keyword evidence="2" id="KW-0813">Transport</keyword>
<dbReference type="GO" id="GO:0009279">
    <property type="term" value="C:cell outer membrane"/>
    <property type="evidence" value="ECO:0007669"/>
    <property type="project" value="UniProtKB-SubCell"/>
</dbReference>
<dbReference type="AlphaFoldDB" id="A0A370X7I5"/>
<dbReference type="Proteomes" id="UP000255334">
    <property type="component" value="Unassembled WGS sequence"/>
</dbReference>
<feature type="signal peptide" evidence="8">
    <location>
        <begin position="1"/>
        <end position="31"/>
    </location>
</feature>
<dbReference type="InterPro" id="IPR013784">
    <property type="entry name" value="Carb-bd-like_fold"/>
</dbReference>
<dbReference type="InterPro" id="IPR039426">
    <property type="entry name" value="TonB-dep_rcpt-like"/>
</dbReference>
<comment type="caution">
    <text evidence="11">The sequence shown here is derived from an EMBL/GenBank/DDBJ whole genome shotgun (WGS) entry which is preliminary data.</text>
</comment>
<keyword evidence="12" id="KW-1185">Reference proteome</keyword>
<dbReference type="InterPro" id="IPR037066">
    <property type="entry name" value="Plug_dom_sf"/>
</dbReference>
<dbReference type="Pfam" id="PF25183">
    <property type="entry name" value="OMP_b-brl_4"/>
    <property type="match status" value="1"/>
</dbReference>
<evidence type="ECO:0000256" key="7">
    <source>
        <dbReference type="SAM" id="MobiDB-lite"/>
    </source>
</evidence>
<dbReference type="GO" id="GO:0015344">
    <property type="term" value="F:siderophore uptake transmembrane transporter activity"/>
    <property type="evidence" value="ECO:0007669"/>
    <property type="project" value="TreeGrafter"/>
</dbReference>
<dbReference type="GO" id="GO:0030246">
    <property type="term" value="F:carbohydrate binding"/>
    <property type="evidence" value="ECO:0007669"/>
    <property type="project" value="InterPro"/>
</dbReference>
<feature type="domain" description="TonB-dependent transporter Oar-like beta-barrel" evidence="10">
    <location>
        <begin position="333"/>
        <end position="879"/>
    </location>
</feature>
<evidence type="ECO:0000313" key="12">
    <source>
        <dbReference type="Proteomes" id="UP000255334"/>
    </source>
</evidence>
<keyword evidence="6" id="KW-0998">Cell outer membrane</keyword>
<evidence type="ECO:0000256" key="3">
    <source>
        <dbReference type="ARBA" id="ARBA00022452"/>
    </source>
</evidence>
<dbReference type="InterPro" id="IPR012910">
    <property type="entry name" value="Plug_dom"/>
</dbReference>
<feature type="compositionally biased region" description="Polar residues" evidence="7">
    <location>
        <begin position="675"/>
        <end position="686"/>
    </location>
</feature>
<dbReference type="SUPFAM" id="SSF56935">
    <property type="entry name" value="Porins"/>
    <property type="match status" value="1"/>
</dbReference>
<keyword evidence="8" id="KW-0732">Signal</keyword>
<evidence type="ECO:0000313" key="11">
    <source>
        <dbReference type="EMBL" id="RDS84338.1"/>
    </source>
</evidence>
<dbReference type="PANTHER" id="PTHR30069:SF46">
    <property type="entry name" value="OAR PROTEIN"/>
    <property type="match status" value="1"/>
</dbReference>
<dbReference type="GO" id="GO:0044718">
    <property type="term" value="P:siderophore transmembrane transport"/>
    <property type="evidence" value="ECO:0007669"/>
    <property type="project" value="TreeGrafter"/>
</dbReference>
<proteinExistence type="predicted"/>
<dbReference type="Gene3D" id="2.170.130.10">
    <property type="entry name" value="TonB-dependent receptor, plug domain"/>
    <property type="match status" value="1"/>
</dbReference>
<feature type="domain" description="TonB-dependent receptor plug" evidence="9">
    <location>
        <begin position="139"/>
        <end position="239"/>
    </location>
</feature>
<keyword evidence="5" id="KW-0472">Membrane</keyword>
<dbReference type="OrthoDB" id="9768147at2"/>
<keyword evidence="4" id="KW-0812">Transmembrane</keyword>
<accession>A0A370X7I5</accession>
<name>A0A370X7I5_9GAMM</name>
<evidence type="ECO:0000259" key="10">
    <source>
        <dbReference type="Pfam" id="PF25183"/>
    </source>
</evidence>
<dbReference type="EMBL" id="QRBF01000003">
    <property type="protein sequence ID" value="RDS84338.1"/>
    <property type="molecule type" value="Genomic_DNA"/>
</dbReference>
<dbReference type="SUPFAM" id="SSF49452">
    <property type="entry name" value="Starch-binding domain-like"/>
    <property type="match status" value="1"/>
</dbReference>
<feature type="region of interest" description="Disordered" evidence="7">
    <location>
        <begin position="675"/>
        <end position="695"/>
    </location>
</feature>
<keyword evidence="11" id="KW-0675">Receptor</keyword>
<organism evidence="11 12">
    <name type="scientific">Dyella psychrodurans</name>
    <dbReference type="NCBI Taxonomy" id="1927960"/>
    <lineage>
        <taxon>Bacteria</taxon>
        <taxon>Pseudomonadati</taxon>
        <taxon>Pseudomonadota</taxon>
        <taxon>Gammaproteobacteria</taxon>
        <taxon>Lysobacterales</taxon>
        <taxon>Rhodanobacteraceae</taxon>
        <taxon>Dyella</taxon>
    </lineage>
</organism>
<gene>
    <name evidence="11" type="ORF">DWU99_11440</name>
</gene>
<dbReference type="Pfam" id="PF07715">
    <property type="entry name" value="Plug"/>
    <property type="match status" value="1"/>
</dbReference>
<protein>
    <submittedName>
        <fullName evidence="11">TonB-dependent receptor</fullName>
    </submittedName>
</protein>
<reference evidence="11 12" key="1">
    <citation type="submission" date="2018-07" db="EMBL/GenBank/DDBJ databases">
        <title>Dyella monticola sp. nov. and Dyella psychrodurans sp. nov. isolated from monsoon evergreen broad-leaved forest soil of Dinghu Mountain, China.</title>
        <authorList>
            <person name="Gao Z."/>
            <person name="Qiu L."/>
        </authorList>
    </citation>
    <scope>NUCLEOTIDE SEQUENCE [LARGE SCALE GENOMIC DNA]</scope>
    <source>
        <strain evidence="11 12">4MSK11</strain>
    </source>
</reference>
<evidence type="ECO:0000256" key="4">
    <source>
        <dbReference type="ARBA" id="ARBA00022692"/>
    </source>
</evidence>
<evidence type="ECO:0000256" key="8">
    <source>
        <dbReference type="SAM" id="SignalP"/>
    </source>
</evidence>
<dbReference type="InterPro" id="IPR057601">
    <property type="entry name" value="Oar-like_b-barrel"/>
</dbReference>
<dbReference type="PANTHER" id="PTHR30069">
    <property type="entry name" value="TONB-DEPENDENT OUTER MEMBRANE RECEPTOR"/>
    <property type="match status" value="1"/>
</dbReference>
<feature type="chain" id="PRO_5017067606" evidence="8">
    <location>
        <begin position="32"/>
        <end position="1006"/>
    </location>
</feature>
<sequence length="1006" mass="109491">MTKRYFTRSALLRPSALALAVGFGFSGMAFGQSTTGSIFGQVPTGGGQTVVIKSATGVSREVGIDAAGRYSAGSLPLGSYTVTLMRDGKAVDSRSDITLRVGAGTEVSFAAASAAQAKNLDSVTVTASGVPAIDVTSVDSRTVITAQQLSTLPLARSAEAIALLAPGAVGGYSGFTGPTGNQLVSFAGSSVTENAYYINGFNTTDPLSGFGGITLPYGAIDQEEILSGGYGAAYGRSDGGVLSQVGKRGSNDWHFGAQVLWTPAFAKGDIGNAYYLTGSKQGQIYRRNADSKYWETTEDAYVGGPLIKNKLYFFTAVEADKQQGNSIGPVTSSYNTKYQYHNPKWYTKLDWNITDNNILELTGASNKHQYQGALFDYNYPTGQTGALNSYDTSTKTAADVYIAKFTSYITDDLTLTALYGKQKIRYYSEIPGYDPTYPYIGTPENQNPAITGGSVVTNNQTVLTFNNPNHRSTNTNLRVDLAYRLGDHTITAGIDNQDTRDTDDGTTTAGPGYAWYYGHIDPNKPISGSPFVDAPGNYPGGSTGYYAYRYVFDTAASVRVKQRAQYVEDSWQINDRWLVKLGLRNDQFTNYNPSGQAYIRETKPQWAPRLGFSWDVNGDSSLKVYGNVGRYYLAMPASVALRAAAGSLYTDQYYTYTGIDANGIPTGLTPIKSSTGGPVSANNEYGQSPDPRTVASQGIKSEYQDEYLLGFTQQFDPAWVWGMKAQVRKIRNILDDICDTNTIVSKAEAQGYIIDPDNLNGCYLSNPGRSNTYLVPNTSGGYDPVTVSAQDFGMPRAKRNYYGLETFLEHPFDGKWQGKIDYLYSRSYGNSEGQVRSDIGQTDVSATVDWDFGKVMEYANGYLSNDHKHQFKAYGSYQIAPEWMISANLALISGGPRVCLGYYGAGQTNPIGYGSYYHYCGGKPSRPGDAGRLPWQHVLSVAAEYRPEWAAKRLGFNVMVYNLFNESVATAAYALYGTTAAPNTNYGRVTYWSTPRYVRFGLTYDY</sequence>
<evidence type="ECO:0000256" key="5">
    <source>
        <dbReference type="ARBA" id="ARBA00023136"/>
    </source>
</evidence>
<comment type="subcellular location">
    <subcellularLocation>
        <location evidence="1">Cell outer membrane</location>
        <topology evidence="1">Multi-pass membrane protein</topology>
    </subcellularLocation>
</comment>
<dbReference type="Gene3D" id="2.40.170.20">
    <property type="entry name" value="TonB-dependent receptor, beta-barrel domain"/>
    <property type="match status" value="1"/>
</dbReference>